<dbReference type="InterPro" id="IPR024618">
    <property type="entry name" value="DUF3857"/>
</dbReference>
<accession>A0A4U1CVQ5</accession>
<evidence type="ECO:0000313" key="3">
    <source>
        <dbReference type="EMBL" id="TKC10289.1"/>
    </source>
</evidence>
<evidence type="ECO:0000313" key="4">
    <source>
        <dbReference type="Proteomes" id="UP000309488"/>
    </source>
</evidence>
<keyword evidence="4" id="KW-1185">Reference proteome</keyword>
<dbReference type="OrthoDB" id="8595007at2"/>
<comment type="caution">
    <text evidence="3">The sequence shown here is derived from an EMBL/GenBank/DDBJ whole genome shotgun (WGS) entry which is preliminary data.</text>
</comment>
<feature type="domain" description="DUF3857" evidence="2">
    <location>
        <begin position="55"/>
        <end position="211"/>
    </location>
</feature>
<evidence type="ECO:0000256" key="1">
    <source>
        <dbReference type="SAM" id="SignalP"/>
    </source>
</evidence>
<feature type="signal peptide" evidence="1">
    <location>
        <begin position="1"/>
        <end position="19"/>
    </location>
</feature>
<dbReference type="AlphaFoldDB" id="A0A4U1CVQ5"/>
<protein>
    <submittedName>
        <fullName evidence="3">DUF3857 domain-containing protein</fullName>
    </submittedName>
</protein>
<evidence type="ECO:0000259" key="2">
    <source>
        <dbReference type="Pfam" id="PF12969"/>
    </source>
</evidence>
<sequence>MRLFPFFILFSLCFSVCIAQDNYDAELIPSALRNRANATIRNEETVVDMRSPNNVMYTVKQAITVLNKNGDENARLVLFYDKNISIKSIKGEVYNEVGKLVNKFSQSDFKDESAVQGFSLFEDNRVKHFLPSVNTYPYTIVYNYEIRYKQNLIIPDWVPKPASDVSVEKSSYTFICKPSDQFRIKTQSLTTSVDEKVDDKQKVLVWKVNHLLGVKPEPYSPLKETYQTYVKIAPQQFSYFNYKGSYANWQELGKWYYDNLLKDRNNLPPATIEVIKDLIKNEKTDKDKARKIYQYLQDKTRYISIQVGIGGFQPFTAADVDRLGYGDCKALVNYMQSLLNVAGIESYYCVVKSGSEKKSLDPTYASMNQGNHIILCMPLKGDTTWLECTSQKIPFGFLSDFTDDRYVLACTSEGGKLLKTPTYSMQNNLQVRNANLVIDNNGSVNGTVKTIFSGTQYDNHEEIVGKPLTEQQKLLKEDYNIDNINFDKIAYLQHKDANPKITENLSLNIRNYCAINNNRMFIVVNAFNVIATIPEVRNRTMPVYLNRGYTDIDTIVYTIPETVIGIIEPIHKNIKSEFGSYASSAVLDGNKLTYYRKIELNEGTFPAESYEKFSRFITDINVADNLKLIFSLKK</sequence>
<name>A0A4U1CVQ5_9SPHI</name>
<proteinExistence type="predicted"/>
<dbReference type="Gene3D" id="3.10.620.30">
    <property type="match status" value="1"/>
</dbReference>
<dbReference type="RefSeq" id="WP_136839974.1">
    <property type="nucleotide sequence ID" value="NZ_SWBR01000002.1"/>
</dbReference>
<dbReference type="Proteomes" id="UP000309488">
    <property type="component" value="Unassembled WGS sequence"/>
</dbReference>
<dbReference type="Gene3D" id="2.60.40.3140">
    <property type="match status" value="1"/>
</dbReference>
<dbReference type="Gene3D" id="2.60.120.1130">
    <property type="match status" value="1"/>
</dbReference>
<feature type="chain" id="PRO_5020451661" evidence="1">
    <location>
        <begin position="20"/>
        <end position="634"/>
    </location>
</feature>
<dbReference type="SUPFAM" id="SSF54001">
    <property type="entry name" value="Cysteine proteinases"/>
    <property type="match status" value="1"/>
</dbReference>
<reference evidence="3 4" key="1">
    <citation type="submission" date="2019-04" db="EMBL/GenBank/DDBJ databases">
        <title>Pedobacter sp. RP-3-22 sp. nov., isolated from Arctic soil.</title>
        <authorList>
            <person name="Dahal R.H."/>
            <person name="Kim D.-U."/>
        </authorList>
    </citation>
    <scope>NUCLEOTIDE SEQUENCE [LARGE SCALE GENOMIC DNA]</scope>
    <source>
        <strain evidence="3 4">RP-3-22</strain>
    </source>
</reference>
<dbReference type="InterPro" id="IPR038765">
    <property type="entry name" value="Papain-like_cys_pep_sf"/>
</dbReference>
<gene>
    <name evidence="3" type="ORF">FA048_08840</name>
</gene>
<keyword evidence="1" id="KW-0732">Signal</keyword>
<organism evidence="3 4">
    <name type="scientific">Pedobacter polaris</name>
    <dbReference type="NCBI Taxonomy" id="2571273"/>
    <lineage>
        <taxon>Bacteria</taxon>
        <taxon>Pseudomonadati</taxon>
        <taxon>Bacteroidota</taxon>
        <taxon>Sphingobacteriia</taxon>
        <taxon>Sphingobacteriales</taxon>
        <taxon>Sphingobacteriaceae</taxon>
        <taxon>Pedobacter</taxon>
    </lineage>
</organism>
<dbReference type="Pfam" id="PF12969">
    <property type="entry name" value="DUF3857"/>
    <property type="match status" value="1"/>
</dbReference>
<dbReference type="EMBL" id="SWBR01000002">
    <property type="protein sequence ID" value="TKC10289.1"/>
    <property type="molecule type" value="Genomic_DNA"/>
</dbReference>